<dbReference type="OrthoDB" id="7066764at2"/>
<dbReference type="Proteomes" id="UP000032427">
    <property type="component" value="Chromosome 2"/>
</dbReference>
<name>A0A090I771_9GAMM</name>
<gene>
    <name evidence="1" type="ORF">AWOD_II_0756</name>
</gene>
<keyword evidence="1" id="KW-0449">Lipoprotein</keyword>
<dbReference type="PATRIC" id="fig|80852.17.peg.3540"/>
<evidence type="ECO:0000313" key="2">
    <source>
        <dbReference type="Proteomes" id="UP000032427"/>
    </source>
</evidence>
<sequence>MKKLIFLSLLILAGCKESSRIDLSKVASSKTEAFKYVKYRPGKMDYTYCDSSSDITDLIKEEKRVIVVCLAIDHVSPRSGEKNRFFKYSSINEYGKINFCGWRDNYMRIDKKGKIISNTPKSGVSGKCESFSIYKYHHT</sequence>
<dbReference type="HOGENOM" id="CLU_1840895_0_0_6"/>
<dbReference type="PROSITE" id="PS51257">
    <property type="entry name" value="PROKAR_LIPOPROTEIN"/>
    <property type="match status" value="1"/>
</dbReference>
<reference evidence="2" key="1">
    <citation type="submission" date="2014-09" db="EMBL/GenBank/DDBJ databases">
        <authorList>
            <person name="Hjerde E."/>
        </authorList>
    </citation>
    <scope>NUCLEOTIDE SEQUENCE [LARGE SCALE GENOMIC DNA]</scope>
    <source>
        <strain evidence="2">06/09/139</strain>
    </source>
</reference>
<dbReference type="EMBL" id="LN554847">
    <property type="protein sequence ID" value="CED57386.1"/>
    <property type="molecule type" value="Genomic_DNA"/>
</dbReference>
<proteinExistence type="predicted"/>
<keyword evidence="2" id="KW-1185">Reference proteome</keyword>
<evidence type="ECO:0000313" key="1">
    <source>
        <dbReference type="EMBL" id="CED57386.1"/>
    </source>
</evidence>
<organism evidence="1 2">
    <name type="scientific">Aliivibrio wodanis</name>
    <dbReference type="NCBI Taxonomy" id="80852"/>
    <lineage>
        <taxon>Bacteria</taxon>
        <taxon>Pseudomonadati</taxon>
        <taxon>Pseudomonadota</taxon>
        <taxon>Gammaproteobacteria</taxon>
        <taxon>Vibrionales</taxon>
        <taxon>Vibrionaceae</taxon>
        <taxon>Aliivibrio</taxon>
    </lineage>
</organism>
<accession>A0A090I771</accession>
<dbReference type="AlphaFoldDB" id="A0A090I771"/>
<dbReference type="KEGG" id="awd:AWOD_II_0756"/>
<dbReference type="STRING" id="80852.AWOD_II_0756"/>
<protein>
    <submittedName>
        <fullName evidence="1">Putative lipoprotein</fullName>
    </submittedName>
</protein>